<dbReference type="PANTHER" id="PTHR47700:SF2">
    <property type="entry name" value="CHITINASE"/>
    <property type="match status" value="1"/>
</dbReference>
<dbReference type="SUPFAM" id="SSF57016">
    <property type="entry name" value="Plant lectins/antimicrobial peptides"/>
    <property type="match status" value="1"/>
</dbReference>
<dbReference type="Gene3D" id="3.30.60.10">
    <property type="entry name" value="Endochitinase-like"/>
    <property type="match status" value="1"/>
</dbReference>
<dbReference type="CDD" id="cd00035">
    <property type="entry name" value="ChtBD1"/>
    <property type="match status" value="1"/>
</dbReference>
<dbReference type="PROSITE" id="PS50941">
    <property type="entry name" value="CHIT_BIND_I_2"/>
    <property type="match status" value="1"/>
</dbReference>
<dbReference type="EMBL" id="SPUK01000022">
    <property type="protein sequence ID" value="TQV90960.1"/>
    <property type="molecule type" value="Genomic_DNA"/>
</dbReference>
<keyword evidence="1 3" id="KW-0147">Chitin-binding</keyword>
<dbReference type="InterPro" id="IPR018371">
    <property type="entry name" value="Chitin-binding_1_CS"/>
</dbReference>
<evidence type="ECO:0000313" key="5">
    <source>
        <dbReference type="EMBL" id="TQV90960.1"/>
    </source>
</evidence>
<comment type="caution">
    <text evidence="3">Lacks conserved residue(s) required for the propagation of feature annotation.</text>
</comment>
<proteinExistence type="predicted"/>
<protein>
    <submittedName>
        <fullName evidence="5">Bacteriodes thetaiotaomicron symbiotic chitinase</fullName>
    </submittedName>
</protein>
<dbReference type="PANTHER" id="PTHR47700">
    <property type="entry name" value="V CHITINASE, PUTATIVE (AFU_ORTHOLOGUE AFUA_6G13720)-RELATED"/>
    <property type="match status" value="1"/>
</dbReference>
<sequence length="659" mass="73376">MTTRVAPIALARIRHAVSNCDAKAECGHYASPQGKTCPLNVCCSEFGFCGTTTEFCATGCQSNCNQPKPPGGSGNDVRTRVVGYWEGWNTQHPCGRMGLDEIPVELLTHLNVAFGYISEDFRITNMDGISDDLYRNMGNVKARNPGEISVSDKNILYSSPEHGGVVVLQTILEFGVDIYIERLDTQKSPPIELMGISGTMSAGHTASASYRYYPGDLAHYNKSCIDYSWGDNLWQTTGDSGKLGWSSSSVFELYHDEKTPEDAEVCYAEPDDGREGYMPGWGYGSGSNIDPTTFVGADNQGSVPLPDVFLDSEINCDNCVSCNSADDLTKKRKRSECCGCVNLDIRFGYNDIGECLDCENDDGFYPGDGSALASRKSGTATLSYKWVQVCGADRFTLRAPYRYPAFPAQCTYPWDHIENNKWDSIARYWGNSSMSCDNWSTMALQDADQRDIGGKMCRAKYNTEHVFEAQLISDFFTLWLDKGTITKPMPAVQGPMFSGSRAVAKDKYIGMDVEEQLLAIKDMGMVFTYTNDPKVWDAFCKTYEAMYKHMENYNDWWVNTQESTHGKIPKLQDMFKEYMQVVLRSFCNRAQDEFAWAYNQRAADAVGTYLPEPVRRRWQLFFAFKPGKPPIASRICLGAVDTFAMAPAVIAATGPSVFT</sequence>
<feature type="disulfide bond" evidence="3">
    <location>
        <begin position="42"/>
        <end position="56"/>
    </location>
</feature>
<dbReference type="InterPro" id="IPR001002">
    <property type="entry name" value="Chitin-bd_1"/>
</dbReference>
<feature type="disulfide bond" evidence="3">
    <location>
        <begin position="60"/>
        <end position="64"/>
    </location>
</feature>
<evidence type="ECO:0000256" key="2">
    <source>
        <dbReference type="ARBA" id="ARBA00023026"/>
    </source>
</evidence>
<keyword evidence="2" id="KW-0843">Virulence</keyword>
<evidence type="ECO:0000256" key="1">
    <source>
        <dbReference type="ARBA" id="ARBA00022669"/>
    </source>
</evidence>
<evidence type="ECO:0000256" key="3">
    <source>
        <dbReference type="PROSITE-ProRule" id="PRU00261"/>
    </source>
</evidence>
<keyword evidence="6" id="KW-1185">Reference proteome</keyword>
<accession>A0A545UND0</accession>
<gene>
    <name evidence="5" type="ORF">IF1G_10481</name>
</gene>
<dbReference type="SMART" id="SM00270">
    <property type="entry name" value="ChtBD1"/>
    <property type="match status" value="1"/>
</dbReference>
<feature type="disulfide bond" evidence="3">
    <location>
        <begin position="37"/>
        <end position="49"/>
    </location>
</feature>
<organism evidence="5 6">
    <name type="scientific">Cordyceps javanica</name>
    <dbReference type="NCBI Taxonomy" id="43265"/>
    <lineage>
        <taxon>Eukaryota</taxon>
        <taxon>Fungi</taxon>
        <taxon>Dikarya</taxon>
        <taxon>Ascomycota</taxon>
        <taxon>Pezizomycotina</taxon>
        <taxon>Sordariomycetes</taxon>
        <taxon>Hypocreomycetidae</taxon>
        <taxon>Hypocreales</taxon>
        <taxon>Cordycipitaceae</taxon>
        <taxon>Cordyceps</taxon>
    </lineage>
</organism>
<evidence type="ECO:0000313" key="6">
    <source>
        <dbReference type="Proteomes" id="UP000315783"/>
    </source>
</evidence>
<dbReference type="Proteomes" id="UP000315783">
    <property type="component" value="Unassembled WGS sequence"/>
</dbReference>
<feature type="domain" description="Chitin-binding type-1" evidence="4">
    <location>
        <begin position="23"/>
        <end position="66"/>
    </location>
</feature>
<dbReference type="AlphaFoldDB" id="A0A545UND0"/>
<dbReference type="InterPro" id="IPR017853">
    <property type="entry name" value="GH"/>
</dbReference>
<dbReference type="InterPro" id="IPR053214">
    <property type="entry name" value="LysM12-like"/>
</dbReference>
<dbReference type="Pfam" id="PF00187">
    <property type="entry name" value="Chitin_bind_1"/>
    <property type="match status" value="1"/>
</dbReference>
<dbReference type="Gene3D" id="3.20.20.80">
    <property type="entry name" value="Glycosidases"/>
    <property type="match status" value="1"/>
</dbReference>
<name>A0A545UND0_9HYPO</name>
<dbReference type="PROSITE" id="PS00026">
    <property type="entry name" value="CHIT_BIND_I_1"/>
    <property type="match status" value="1"/>
</dbReference>
<comment type="caution">
    <text evidence="5">The sequence shown here is derived from an EMBL/GenBank/DDBJ whole genome shotgun (WGS) entry which is preliminary data.</text>
</comment>
<dbReference type="STRING" id="43265.A0A545UND0"/>
<keyword evidence="3" id="KW-1015">Disulfide bond</keyword>
<dbReference type="SUPFAM" id="SSF51445">
    <property type="entry name" value="(Trans)glycosidases"/>
    <property type="match status" value="1"/>
</dbReference>
<dbReference type="InterPro" id="IPR036861">
    <property type="entry name" value="Endochitinase-like_sf"/>
</dbReference>
<reference evidence="5 6" key="1">
    <citation type="journal article" date="2019" name="Appl. Microbiol. Biotechnol.">
        <title>Genome sequence of Isaria javanica and comparative genome analysis insights into family S53 peptidase evolution in fungal entomopathogens.</title>
        <authorList>
            <person name="Lin R."/>
            <person name="Zhang X."/>
            <person name="Xin B."/>
            <person name="Zou M."/>
            <person name="Gao Y."/>
            <person name="Qin F."/>
            <person name="Hu Q."/>
            <person name="Xie B."/>
            <person name="Cheng X."/>
        </authorList>
    </citation>
    <scope>NUCLEOTIDE SEQUENCE [LARGE SCALE GENOMIC DNA]</scope>
    <source>
        <strain evidence="5 6">IJ1G</strain>
    </source>
</reference>
<dbReference type="GO" id="GO:0008061">
    <property type="term" value="F:chitin binding"/>
    <property type="evidence" value="ECO:0007669"/>
    <property type="project" value="UniProtKB-UniRule"/>
</dbReference>
<evidence type="ECO:0000259" key="4">
    <source>
        <dbReference type="PROSITE" id="PS50941"/>
    </source>
</evidence>